<feature type="region of interest" description="Disordered" evidence="3">
    <location>
        <begin position="1"/>
        <end position="32"/>
    </location>
</feature>
<dbReference type="GO" id="GO:0016740">
    <property type="term" value="F:transferase activity"/>
    <property type="evidence" value="ECO:0007669"/>
    <property type="project" value="UniProtKB-KW"/>
</dbReference>
<dbReference type="PROSITE" id="PS50989">
    <property type="entry name" value="COA_CT_CTER"/>
    <property type="match status" value="1"/>
</dbReference>
<dbReference type="SUPFAM" id="SSF52096">
    <property type="entry name" value="ClpP/crotonase"/>
    <property type="match status" value="2"/>
</dbReference>
<protein>
    <recommendedName>
        <fullName evidence="2">Propionyl-CoA carboxylase beta chain</fullName>
    </recommendedName>
</protein>
<dbReference type="InterPro" id="IPR051047">
    <property type="entry name" value="AccD/PCCB"/>
</dbReference>
<organism evidence="6">
    <name type="scientific">uncultured Thermomicrobiales bacterium</name>
    <dbReference type="NCBI Taxonomy" id="1645740"/>
    <lineage>
        <taxon>Bacteria</taxon>
        <taxon>Pseudomonadati</taxon>
        <taxon>Thermomicrobiota</taxon>
        <taxon>Thermomicrobia</taxon>
        <taxon>Thermomicrobiales</taxon>
        <taxon>environmental samples</taxon>
    </lineage>
</organism>
<dbReference type="EMBL" id="CADCWL010000108">
    <property type="protein sequence ID" value="CAA9566502.1"/>
    <property type="molecule type" value="Genomic_DNA"/>
</dbReference>
<dbReference type="GO" id="GO:0003989">
    <property type="term" value="F:acetyl-CoA carboxylase activity"/>
    <property type="evidence" value="ECO:0007669"/>
    <property type="project" value="UniProtKB-ARBA"/>
</dbReference>
<accession>A0A6J4V2D6</accession>
<keyword evidence="6" id="KW-0808">Transferase</keyword>
<dbReference type="GO" id="GO:0015977">
    <property type="term" value="P:carbon fixation"/>
    <property type="evidence" value="ECO:0007669"/>
    <property type="project" value="UniProtKB-ARBA"/>
</dbReference>
<evidence type="ECO:0000259" key="4">
    <source>
        <dbReference type="PROSITE" id="PS50980"/>
    </source>
</evidence>
<evidence type="ECO:0000256" key="3">
    <source>
        <dbReference type="SAM" id="MobiDB-lite"/>
    </source>
</evidence>
<dbReference type="GO" id="GO:0004658">
    <property type="term" value="F:propionyl-CoA carboxylase activity"/>
    <property type="evidence" value="ECO:0007669"/>
    <property type="project" value="UniProtKB-ARBA"/>
</dbReference>
<dbReference type="InterPro" id="IPR029045">
    <property type="entry name" value="ClpP/crotonase-like_dom_sf"/>
</dbReference>
<evidence type="ECO:0000256" key="2">
    <source>
        <dbReference type="ARBA" id="ARBA00074538"/>
    </source>
</evidence>
<reference evidence="6" key="1">
    <citation type="submission" date="2020-02" db="EMBL/GenBank/DDBJ databases">
        <authorList>
            <person name="Meier V. D."/>
        </authorList>
    </citation>
    <scope>NUCLEOTIDE SEQUENCE</scope>
    <source>
        <strain evidence="6">AVDCRST_MAG19</strain>
    </source>
</reference>
<feature type="domain" description="CoA carboxyltransferase C-terminal" evidence="5">
    <location>
        <begin position="281"/>
        <end position="531"/>
    </location>
</feature>
<dbReference type="InterPro" id="IPR034733">
    <property type="entry name" value="AcCoA_carboxyl_beta"/>
</dbReference>
<dbReference type="AlphaFoldDB" id="A0A6J4V2D6"/>
<sequence>MSTPPHQSNAVGVPTDEPATEDGHRPSKAGRLAAMKEEIAAQHAAAAAKQAERGKRGARERVLTLLDEGSFRELDPFVRHRATDFGLERSRPFGDGVVTGFGEIDGRPVAVFSQDFTVFGGSLGEAFAAKVVKLMDLAERYGCPIVGINDSAGARIQEGVEGLAGYGEVFLRNVRASGVVPQISVIAGPCAGGAVYSPAMTDFVLMVEGVGQMFITGPEVIKTVTGETVTHDALGGAATHHAVTGVAHLVAADEDDANAQVRVLLSFLPSNNLDDPPSFDPADDPVRDSPELDALVPETSTRPYDVHDLLAVVLDDGDFFETQAAHAANIVCGFGRLDGRSVGVVANQPKVLAGTLDIAASEKAARFVRTCDAFNVPLVTFVDVPGFLPGIGQEHEGIIRHGSKLLYAYAEATVPKVTVITRKAYGGAYVVMCSKHLGADANVAWPTAEIAVMGPDAAVGLVFRRELATAPDPTARRRELIAEYEELFASPYQAASRGYVDDVIEPRRTRPWLIKALALARGKRVATPARKHGNIPL</sequence>
<name>A0A6J4V2D6_9BACT</name>
<dbReference type="InterPro" id="IPR011762">
    <property type="entry name" value="COA_CT_N"/>
</dbReference>
<dbReference type="FunFam" id="3.90.226.10:FF:000017">
    <property type="entry name" value="Propionyl-CoA carboxylase subunit beta 5"/>
    <property type="match status" value="1"/>
</dbReference>
<comment type="similarity">
    <text evidence="1">Belongs to the AccD/PCCB family.</text>
</comment>
<evidence type="ECO:0000259" key="5">
    <source>
        <dbReference type="PROSITE" id="PS50989"/>
    </source>
</evidence>
<proteinExistence type="inferred from homology"/>
<dbReference type="PROSITE" id="PS50980">
    <property type="entry name" value="COA_CT_NTER"/>
    <property type="match status" value="1"/>
</dbReference>
<dbReference type="PANTHER" id="PTHR43842">
    <property type="entry name" value="PROPIONYL-COA CARBOXYLASE BETA CHAIN"/>
    <property type="match status" value="1"/>
</dbReference>
<dbReference type="Gene3D" id="3.90.226.10">
    <property type="entry name" value="2-enoyl-CoA Hydratase, Chain A, domain 1"/>
    <property type="match status" value="2"/>
</dbReference>
<gene>
    <name evidence="6" type="ORF">AVDCRST_MAG19-2305</name>
</gene>
<feature type="compositionally biased region" description="Polar residues" evidence="3">
    <location>
        <begin position="1"/>
        <end position="10"/>
    </location>
</feature>
<feature type="domain" description="CoA carboxyltransferase N-terminal" evidence="4">
    <location>
        <begin position="22"/>
        <end position="280"/>
    </location>
</feature>
<dbReference type="InterPro" id="IPR011763">
    <property type="entry name" value="COA_CT_C"/>
</dbReference>
<evidence type="ECO:0000256" key="1">
    <source>
        <dbReference type="ARBA" id="ARBA00006102"/>
    </source>
</evidence>
<dbReference type="GO" id="GO:0009317">
    <property type="term" value="C:acetyl-CoA carboxylase complex"/>
    <property type="evidence" value="ECO:0007669"/>
    <property type="project" value="TreeGrafter"/>
</dbReference>
<dbReference type="PANTHER" id="PTHR43842:SF2">
    <property type="entry name" value="PROPIONYL-COA CARBOXYLASE BETA CHAIN, MITOCHONDRIAL"/>
    <property type="match status" value="1"/>
</dbReference>
<dbReference type="FunFam" id="3.90.226.10:FF:000016">
    <property type="entry name" value="Propionyl-CoA carboxylase, beta subunit"/>
    <property type="match status" value="1"/>
</dbReference>
<keyword evidence="6" id="KW-0436">Ligase</keyword>
<evidence type="ECO:0000313" key="6">
    <source>
        <dbReference type="EMBL" id="CAA9566502.1"/>
    </source>
</evidence>
<dbReference type="Pfam" id="PF01039">
    <property type="entry name" value="Carboxyl_trans"/>
    <property type="match status" value="1"/>
</dbReference>